<evidence type="ECO:0000313" key="2">
    <source>
        <dbReference type="Proteomes" id="UP000617634"/>
    </source>
</evidence>
<dbReference type="Proteomes" id="UP000617634">
    <property type="component" value="Unassembled WGS sequence"/>
</dbReference>
<gene>
    <name evidence="1" type="ORF">I5E68_17235</name>
</gene>
<dbReference type="EMBL" id="JADZGI010000004">
    <property type="protein sequence ID" value="MBH0114695.1"/>
    <property type="molecule type" value="Genomic_DNA"/>
</dbReference>
<reference evidence="1" key="1">
    <citation type="submission" date="2020-11" db="EMBL/GenBank/DDBJ databases">
        <title>Novosphingobium aureum sp. nov., a marine bacterium isolated from sediment of a salt flat.</title>
        <authorList>
            <person name="Yoo Y."/>
            <person name="Kim J.-J."/>
        </authorList>
    </citation>
    <scope>NUCLEOTIDE SEQUENCE</scope>
    <source>
        <strain evidence="1">YJ-S2-02</strain>
    </source>
</reference>
<dbReference type="RefSeq" id="WP_197166384.1">
    <property type="nucleotide sequence ID" value="NZ_JADZGI010000004.1"/>
</dbReference>
<name>A0A931HEL9_9SPHN</name>
<dbReference type="InterPro" id="IPR036869">
    <property type="entry name" value="J_dom_sf"/>
</dbReference>
<dbReference type="CDD" id="cd06257">
    <property type="entry name" value="DnaJ"/>
    <property type="match status" value="1"/>
</dbReference>
<proteinExistence type="predicted"/>
<accession>A0A931HEL9</accession>
<comment type="caution">
    <text evidence="1">The sequence shown here is derived from an EMBL/GenBank/DDBJ whole genome shotgun (WGS) entry which is preliminary data.</text>
</comment>
<organism evidence="1 2">
    <name type="scientific">Novosphingobium aureum</name>
    <dbReference type="NCBI Taxonomy" id="2792964"/>
    <lineage>
        <taxon>Bacteria</taxon>
        <taxon>Pseudomonadati</taxon>
        <taxon>Pseudomonadota</taxon>
        <taxon>Alphaproteobacteria</taxon>
        <taxon>Sphingomonadales</taxon>
        <taxon>Sphingomonadaceae</taxon>
        <taxon>Novosphingobium</taxon>
    </lineage>
</organism>
<dbReference type="AlphaFoldDB" id="A0A931HEL9"/>
<dbReference type="InterPro" id="IPR001623">
    <property type="entry name" value="DnaJ_domain"/>
</dbReference>
<protein>
    <submittedName>
        <fullName evidence="1">J domain-containing protein</fullName>
    </submittedName>
</protein>
<evidence type="ECO:0000313" key="1">
    <source>
        <dbReference type="EMBL" id="MBH0114695.1"/>
    </source>
</evidence>
<sequence length="105" mass="11746">MKILWIALLAAIAWRMIFGRWPWQTLGISNWPEKPAQRRGSFAEAEARVLLGLEDDAGRKEILEAHRRHLATVHPDRGGSNEQVHAANAARDTLLAALERSAKTS</sequence>
<dbReference type="Gene3D" id="1.10.287.110">
    <property type="entry name" value="DnaJ domain"/>
    <property type="match status" value="1"/>
</dbReference>
<keyword evidence="2" id="KW-1185">Reference proteome</keyword>
<dbReference type="SUPFAM" id="SSF46565">
    <property type="entry name" value="Chaperone J-domain"/>
    <property type="match status" value="1"/>
</dbReference>